<gene>
    <name evidence="9" type="primary">ccsB</name>
    <name evidence="9" type="ORF">DVH21_29280</name>
    <name evidence="10" type="ORF">F6X54_22525</name>
</gene>
<keyword evidence="12" id="KW-1185">Reference proteome</keyword>
<keyword evidence="2 7" id="KW-0812">Transmembrane</keyword>
<evidence type="ECO:0000313" key="12">
    <source>
        <dbReference type="Proteomes" id="UP000471364"/>
    </source>
</evidence>
<reference evidence="9 11" key="1">
    <citation type="submission" date="2018-07" db="EMBL/GenBank/DDBJ databases">
        <authorList>
            <person name="Ye Y."/>
        </authorList>
    </citation>
    <scope>NUCLEOTIDE SEQUENCE [LARGE SCALE GENOMIC DNA]</scope>
    <source>
        <strain evidence="9">110B</strain>
        <strain evidence="11">H14(2018)</strain>
    </source>
</reference>
<dbReference type="EMBL" id="WAAR01000115">
    <property type="protein sequence ID" value="KAB1108440.1"/>
    <property type="molecule type" value="Genomic_DNA"/>
</dbReference>
<evidence type="ECO:0000256" key="4">
    <source>
        <dbReference type="ARBA" id="ARBA00022989"/>
    </source>
</evidence>
<feature type="domain" description="Cytochrome c assembly protein" evidence="8">
    <location>
        <begin position="111"/>
        <end position="326"/>
    </location>
</feature>
<evidence type="ECO:0000313" key="11">
    <source>
        <dbReference type="Proteomes" id="UP000253958"/>
    </source>
</evidence>
<evidence type="ECO:0000256" key="1">
    <source>
        <dbReference type="ARBA" id="ARBA00004141"/>
    </source>
</evidence>
<accession>A0A3M9JZ96</accession>
<keyword evidence="4 7" id="KW-1133">Transmembrane helix</keyword>
<dbReference type="PANTHER" id="PTHR30071">
    <property type="entry name" value="HEME EXPORTER PROTEIN C"/>
    <property type="match status" value="1"/>
</dbReference>
<evidence type="ECO:0000256" key="5">
    <source>
        <dbReference type="ARBA" id="ARBA00023136"/>
    </source>
</evidence>
<dbReference type="AlphaFoldDB" id="A0A3M9JZ96"/>
<dbReference type="InterPro" id="IPR002541">
    <property type="entry name" value="Cyt_c_assembly"/>
</dbReference>
<protein>
    <submittedName>
        <fullName evidence="9">C-type cytochrome biogenesis protein CcsB</fullName>
    </submittedName>
</protein>
<evidence type="ECO:0000256" key="6">
    <source>
        <dbReference type="SAM" id="MobiDB-lite"/>
    </source>
</evidence>
<reference evidence="10 12" key="3">
    <citation type="submission" date="2019-09" db="EMBL/GenBank/DDBJ databases">
        <title>High taxonomic diversity of Micromonospora strains isolated from Medicago sativa nodules in different geographical locations.</title>
        <authorList>
            <person name="Martinez-Hidalgo P."/>
            <person name="Flores-Felix J.D."/>
            <person name="Velazquez E."/>
            <person name="Brau L."/>
            <person name="Trujillo M.E."/>
            <person name="Martinez-Molina E."/>
        </authorList>
    </citation>
    <scope>NUCLEOTIDE SEQUENCE [LARGE SCALE GENOMIC DNA]</scope>
    <source>
        <strain evidence="10 12">ALFB5</strain>
    </source>
</reference>
<dbReference type="Pfam" id="PF01578">
    <property type="entry name" value="Cytochrom_C_asm"/>
    <property type="match status" value="1"/>
</dbReference>
<feature type="transmembrane region" description="Helical" evidence="7">
    <location>
        <begin position="243"/>
        <end position="263"/>
    </location>
</feature>
<dbReference type="Proteomes" id="UP000253958">
    <property type="component" value="Chromosome"/>
</dbReference>
<keyword evidence="5 7" id="KW-0472">Membrane</keyword>
<proteinExistence type="predicted"/>
<feature type="compositionally biased region" description="Low complexity" evidence="6">
    <location>
        <begin position="61"/>
        <end position="74"/>
    </location>
</feature>
<dbReference type="EMBL" id="CP031263">
    <property type="protein sequence ID" value="AXH93674.1"/>
    <property type="molecule type" value="Genomic_DNA"/>
</dbReference>
<feature type="transmembrane region" description="Helical" evidence="7">
    <location>
        <begin position="79"/>
        <end position="102"/>
    </location>
</feature>
<sequence>MAALSDQLLIVTLLAYLVAMVGYATEHAFRRSHAVPAVDTRLPAMATTTTAGPPTGPPPTSTRAAASTSATAPGSRSRLAGWLAVAATGAGAVAHASCLVTRGLAADRVPWGNMYEFVLAVTLVGVLAWLGLLTRRPAVRPVGLYIALAAVTLLGLAAMRLHTPAGPLVPALDSYWLKIHVSAAAIASGIFLIGFIAATGYLIRLRHDRDTATNKPYGFVSALGRYLPATETLERLTFQMHALAFPIWTFAVVAGAIWAEAAWGRYWGWDPKETWSFISWVIYAGYLHARATPSVKRPVVAWLAILGWATMMFNLFAVNLVIAGLHSYAGTN</sequence>
<feature type="transmembrane region" description="Helical" evidence="7">
    <location>
        <begin position="114"/>
        <end position="133"/>
    </location>
</feature>
<feature type="transmembrane region" description="Helical" evidence="7">
    <location>
        <begin position="6"/>
        <end position="24"/>
    </location>
</feature>
<dbReference type="NCBIfam" id="TIGR03144">
    <property type="entry name" value="cytochr_II_ccsB"/>
    <property type="match status" value="1"/>
</dbReference>
<feature type="transmembrane region" description="Helical" evidence="7">
    <location>
        <begin position="181"/>
        <end position="203"/>
    </location>
</feature>
<comment type="subcellular location">
    <subcellularLocation>
        <location evidence="1">Membrane</location>
        <topology evidence="1">Multi-pass membrane protein</topology>
    </subcellularLocation>
</comment>
<feature type="transmembrane region" description="Helical" evidence="7">
    <location>
        <begin position="142"/>
        <end position="161"/>
    </location>
</feature>
<organism evidence="9 11">
    <name type="scientific">Micromonospora aurantiaca</name>
    <name type="common">nom. illeg.</name>
    <dbReference type="NCBI Taxonomy" id="47850"/>
    <lineage>
        <taxon>Bacteria</taxon>
        <taxon>Bacillati</taxon>
        <taxon>Actinomycetota</taxon>
        <taxon>Actinomycetes</taxon>
        <taxon>Micromonosporales</taxon>
        <taxon>Micromonosporaceae</taxon>
        <taxon>Micromonospora</taxon>
    </lineage>
</organism>
<dbReference type="GO" id="GO:0005886">
    <property type="term" value="C:plasma membrane"/>
    <property type="evidence" value="ECO:0007669"/>
    <property type="project" value="TreeGrafter"/>
</dbReference>
<dbReference type="RefSeq" id="WP_013476038.1">
    <property type="nucleotide sequence ID" value="NZ_CBDRJA010000010.1"/>
</dbReference>
<evidence type="ECO:0000256" key="7">
    <source>
        <dbReference type="SAM" id="Phobius"/>
    </source>
</evidence>
<dbReference type="PANTHER" id="PTHR30071:SF1">
    <property type="entry name" value="CYTOCHROME B_B6 PROTEIN-RELATED"/>
    <property type="match status" value="1"/>
</dbReference>
<feature type="region of interest" description="Disordered" evidence="6">
    <location>
        <begin position="46"/>
        <end position="74"/>
    </location>
</feature>
<dbReference type="InterPro" id="IPR045062">
    <property type="entry name" value="Cyt_c_biogenesis_CcsA/CcmC"/>
</dbReference>
<dbReference type="Proteomes" id="UP000471364">
    <property type="component" value="Unassembled WGS sequence"/>
</dbReference>
<evidence type="ECO:0000313" key="10">
    <source>
        <dbReference type="EMBL" id="KAB1108440.1"/>
    </source>
</evidence>
<evidence type="ECO:0000313" key="9">
    <source>
        <dbReference type="EMBL" id="AXH93674.1"/>
    </source>
</evidence>
<feature type="transmembrane region" description="Helical" evidence="7">
    <location>
        <begin position="299"/>
        <end position="322"/>
    </location>
</feature>
<dbReference type="InterPro" id="IPR017562">
    <property type="entry name" value="Cyt_c_biogenesis_CcsA"/>
</dbReference>
<evidence type="ECO:0000259" key="8">
    <source>
        <dbReference type="Pfam" id="PF01578"/>
    </source>
</evidence>
<reference evidence="9 11" key="2">
    <citation type="submission" date="2018-08" db="EMBL/GenBank/DDBJ databases">
        <title>Streptomyces kandeliansis sp. nov., an endophytic bacterium isolated from mangrove plant.</title>
        <authorList>
            <person name="Wang R."/>
        </authorList>
    </citation>
    <scope>NUCLEOTIDE SEQUENCE [LARGE SCALE GENOMIC DNA]</scope>
    <source>
        <strain evidence="9">110B</strain>
        <strain evidence="11">H14(2018)</strain>
    </source>
</reference>
<dbReference type="GO" id="GO:0017004">
    <property type="term" value="P:cytochrome complex assembly"/>
    <property type="evidence" value="ECO:0007669"/>
    <property type="project" value="UniProtKB-KW"/>
</dbReference>
<evidence type="ECO:0000256" key="3">
    <source>
        <dbReference type="ARBA" id="ARBA00022748"/>
    </source>
</evidence>
<dbReference type="GO" id="GO:0020037">
    <property type="term" value="F:heme binding"/>
    <property type="evidence" value="ECO:0007669"/>
    <property type="project" value="InterPro"/>
</dbReference>
<keyword evidence="3" id="KW-0201">Cytochrome c-type biogenesis</keyword>
<name>A0A3M9JZ96_9ACTN</name>
<evidence type="ECO:0000256" key="2">
    <source>
        <dbReference type="ARBA" id="ARBA00022692"/>
    </source>
</evidence>